<protein>
    <submittedName>
        <fullName evidence="1">DUF2199 domain-containing protein</fullName>
    </submittedName>
</protein>
<dbReference type="RefSeq" id="WP_272741144.1">
    <property type="nucleotide sequence ID" value="NZ_JAQQKW010000004.1"/>
</dbReference>
<gene>
    <name evidence="1" type="ORF">PQU94_09100</name>
</gene>
<dbReference type="InterPro" id="IPR018697">
    <property type="entry name" value="DUF2199"/>
</dbReference>
<sequence length="187" mass="21641">MFGFFKKKLRYQCACCGKTYSGSPSFAYLKPSYYFDVPENDRDERITIDTDLCHIKGQAEDSSDDIFAIRATLDIPILGMKDPFCWGVWVTQSRENFYRYVETFAEDQSDVVTFGWLAVTMPIYNKCPPDQPHEHLGCDVSWAGEGQRPKIFVQEVDHPLFVDQRDGITRDRAVEIAKSFMRTVHLR</sequence>
<evidence type="ECO:0000313" key="2">
    <source>
        <dbReference type="Proteomes" id="UP001216595"/>
    </source>
</evidence>
<proteinExistence type="predicted"/>
<name>A0ABT5IG46_9CAUL</name>
<reference evidence="1 2" key="1">
    <citation type="submission" date="2023-01" db="EMBL/GenBank/DDBJ databases">
        <title>Novel species of the genus Asticcacaulis isolated from rivers.</title>
        <authorList>
            <person name="Lu H."/>
        </authorList>
    </citation>
    <scope>NUCLEOTIDE SEQUENCE [LARGE SCALE GENOMIC DNA]</scope>
    <source>
        <strain evidence="1 2">DXS10W</strain>
    </source>
</reference>
<accession>A0ABT5IG46</accession>
<organism evidence="1 2">
    <name type="scientific">Asticcacaulis currens</name>
    <dbReference type="NCBI Taxonomy" id="2984210"/>
    <lineage>
        <taxon>Bacteria</taxon>
        <taxon>Pseudomonadati</taxon>
        <taxon>Pseudomonadota</taxon>
        <taxon>Alphaproteobacteria</taxon>
        <taxon>Caulobacterales</taxon>
        <taxon>Caulobacteraceae</taxon>
        <taxon>Asticcacaulis</taxon>
    </lineage>
</organism>
<dbReference type="Pfam" id="PF09965">
    <property type="entry name" value="DUF2199"/>
    <property type="match status" value="1"/>
</dbReference>
<dbReference type="Proteomes" id="UP001216595">
    <property type="component" value="Unassembled WGS sequence"/>
</dbReference>
<dbReference type="EMBL" id="JAQQKW010000004">
    <property type="protein sequence ID" value="MDC7694436.1"/>
    <property type="molecule type" value="Genomic_DNA"/>
</dbReference>
<evidence type="ECO:0000313" key="1">
    <source>
        <dbReference type="EMBL" id="MDC7694436.1"/>
    </source>
</evidence>
<comment type="caution">
    <text evidence="1">The sequence shown here is derived from an EMBL/GenBank/DDBJ whole genome shotgun (WGS) entry which is preliminary data.</text>
</comment>
<keyword evidence="2" id="KW-1185">Reference proteome</keyword>